<organism evidence="3 4">
    <name type="scientific">Paraglaciecola hydrolytica</name>
    <dbReference type="NCBI Taxonomy" id="1799789"/>
    <lineage>
        <taxon>Bacteria</taxon>
        <taxon>Pseudomonadati</taxon>
        <taxon>Pseudomonadota</taxon>
        <taxon>Gammaproteobacteria</taxon>
        <taxon>Alteromonadales</taxon>
        <taxon>Alteromonadaceae</taxon>
        <taxon>Paraglaciecola</taxon>
    </lineage>
</organism>
<sequence>MVVSTAVLAEDKKPSPPPQSKAEAAQQAQQKVNGRVLKVEQKPDAYRVKVLQKSGRVVSVDVDKKSGKVTKEKKDE</sequence>
<dbReference type="Proteomes" id="UP000070299">
    <property type="component" value="Unassembled WGS sequence"/>
</dbReference>
<dbReference type="InterPro" id="IPR025711">
    <property type="entry name" value="PepSY"/>
</dbReference>
<feature type="region of interest" description="Disordered" evidence="1">
    <location>
        <begin position="1"/>
        <end position="29"/>
    </location>
</feature>
<feature type="domain" description="PepSY" evidence="2">
    <location>
        <begin position="2"/>
        <end position="73"/>
    </location>
</feature>
<dbReference type="STRING" id="1799789.AX660_06910"/>
<name>A0A136A5V9_9ALTE</name>
<dbReference type="EMBL" id="LSNE01000003">
    <property type="protein sequence ID" value="KXI30510.1"/>
    <property type="molecule type" value="Genomic_DNA"/>
</dbReference>
<dbReference type="RefSeq" id="WP_068375119.1">
    <property type="nucleotide sequence ID" value="NZ_LSNE01000003.1"/>
</dbReference>
<protein>
    <submittedName>
        <fullName evidence="3">Peptidase</fullName>
    </submittedName>
</protein>
<evidence type="ECO:0000259" key="2">
    <source>
        <dbReference type="Pfam" id="PF13670"/>
    </source>
</evidence>
<feature type="compositionally biased region" description="Low complexity" evidence="1">
    <location>
        <begin position="20"/>
        <end position="29"/>
    </location>
</feature>
<dbReference type="Pfam" id="PF13670">
    <property type="entry name" value="PepSY_2"/>
    <property type="match status" value="1"/>
</dbReference>
<evidence type="ECO:0000313" key="4">
    <source>
        <dbReference type="Proteomes" id="UP000070299"/>
    </source>
</evidence>
<dbReference type="Gene3D" id="3.10.450.40">
    <property type="match status" value="1"/>
</dbReference>
<evidence type="ECO:0000256" key="1">
    <source>
        <dbReference type="SAM" id="MobiDB-lite"/>
    </source>
</evidence>
<reference evidence="4" key="1">
    <citation type="submission" date="2016-02" db="EMBL/GenBank/DDBJ databases">
        <authorList>
            <person name="Schultz-Johansen M."/>
            <person name="Glaring M.A."/>
            <person name="Bech P.K."/>
            <person name="Stougaard P."/>
        </authorList>
    </citation>
    <scope>NUCLEOTIDE SEQUENCE [LARGE SCALE GENOMIC DNA]</scope>
    <source>
        <strain evidence="4">S66</strain>
    </source>
</reference>
<proteinExistence type="predicted"/>
<gene>
    <name evidence="3" type="ORF">AX660_06910</name>
</gene>
<evidence type="ECO:0000313" key="3">
    <source>
        <dbReference type="EMBL" id="KXI30510.1"/>
    </source>
</evidence>
<comment type="caution">
    <text evidence="3">The sequence shown here is derived from an EMBL/GenBank/DDBJ whole genome shotgun (WGS) entry which is preliminary data.</text>
</comment>
<dbReference type="AlphaFoldDB" id="A0A136A5V9"/>
<keyword evidence="4" id="KW-1185">Reference proteome</keyword>
<accession>A0A136A5V9</accession>